<sequence>MPDYFSDLNEGQFQAASCETHCLTIAAPGSGKTKMLSAKASYLLSQNKTVTAVTFTRDSALELRDRIVKQAGIDVMSRLLVGTFHSIDLLMAFPGKAKSAMGSKILRHSRSSLSQSWVIVKEGNRRSAVARAFDAAAVPGLELDDATALIEGIKSGQVAPKCYEEELLVKTYTDVLERHGVIDFQDILLKTNEGIKDGRISTLRTDYLLLDEYQDTDLPQLTWTMHHAKTGSIITAVGDDDQSIYGFRRALGFGGMLSFENDLRATRVVLGLNYRSHSEVLEPSAKLIAVNLNRMDKALVSNKGPGGATAWERFASRKLEAIACAQTIKTSLEEKQSVGVLARTNKRLDEIETQCIALEIPYSRSAGGSVLKTREMSVFMSALSCMTRSSAKDTDELLAWCGVDEQDLTALYQTFGDGLFDVARKRTDIGKAPIKDATKLLVAKLAKSFSDWKAFIRTGGSSMVVDGVVQLLGSYTEDKYSKKMLEIVAGVLTPPINENVPLNKAQEHFECRLNTIRAAMERPKTKEDEAGKPVVLMTAHGSKGLEFDMVWIVGAEEDTFPDKASSVQEERRLFYVAMTRARKHLWISASGKLDVSRFVFESGVPRVPDGTFQTYDGDH</sequence>
<keyword evidence="6" id="KW-0238">DNA-binding</keyword>
<dbReference type="Proteomes" id="UP000000644">
    <property type="component" value="Plasmid pPNAP01"/>
</dbReference>
<dbReference type="InterPro" id="IPR000212">
    <property type="entry name" value="DNA_helicase_UvrD/REP"/>
</dbReference>
<evidence type="ECO:0000256" key="12">
    <source>
        <dbReference type="PROSITE-ProRule" id="PRU00560"/>
    </source>
</evidence>
<dbReference type="AlphaFoldDB" id="A1VVB9"/>
<dbReference type="PANTHER" id="PTHR11070">
    <property type="entry name" value="UVRD / RECB / PCRA DNA HELICASE FAMILY MEMBER"/>
    <property type="match status" value="1"/>
</dbReference>
<dbReference type="Gene3D" id="1.10.486.10">
    <property type="entry name" value="PCRA, domain 4"/>
    <property type="match status" value="1"/>
</dbReference>
<evidence type="ECO:0000256" key="11">
    <source>
        <dbReference type="ARBA" id="ARBA00048988"/>
    </source>
</evidence>
<dbReference type="OrthoDB" id="5905204at2"/>
<dbReference type="SUPFAM" id="SSF52540">
    <property type="entry name" value="P-loop containing nucleoside triphosphate hydrolases"/>
    <property type="match status" value="1"/>
</dbReference>
<evidence type="ECO:0000256" key="10">
    <source>
        <dbReference type="ARBA" id="ARBA00034923"/>
    </source>
</evidence>
<proteinExistence type="inferred from homology"/>
<evidence type="ECO:0000256" key="4">
    <source>
        <dbReference type="ARBA" id="ARBA00022806"/>
    </source>
</evidence>
<comment type="catalytic activity">
    <reaction evidence="8">
        <text>Couples ATP hydrolysis with the unwinding of duplex DNA by translocating in the 3'-5' direction.</text>
        <dbReference type="EC" id="5.6.2.4"/>
    </reaction>
</comment>
<name>A1VVB9_POLNA</name>
<dbReference type="InterPro" id="IPR027417">
    <property type="entry name" value="P-loop_NTPase"/>
</dbReference>
<dbReference type="Gene3D" id="1.10.10.160">
    <property type="match status" value="1"/>
</dbReference>
<evidence type="ECO:0000256" key="6">
    <source>
        <dbReference type="ARBA" id="ARBA00023125"/>
    </source>
</evidence>
<protein>
    <recommendedName>
        <fullName evidence="9">DNA 3'-5' helicase</fullName>
        <ecNumber evidence="9">5.6.2.4</ecNumber>
    </recommendedName>
    <alternativeName>
        <fullName evidence="10">DNA 3'-5' helicase II</fullName>
    </alternativeName>
</protein>
<evidence type="ECO:0000256" key="5">
    <source>
        <dbReference type="ARBA" id="ARBA00022840"/>
    </source>
</evidence>
<dbReference type="KEGG" id="pna:Pnap_4315"/>
<organism evidence="15 16">
    <name type="scientific">Polaromonas naphthalenivorans (strain CJ2)</name>
    <dbReference type="NCBI Taxonomy" id="365044"/>
    <lineage>
        <taxon>Bacteria</taxon>
        <taxon>Pseudomonadati</taxon>
        <taxon>Pseudomonadota</taxon>
        <taxon>Betaproteobacteria</taxon>
        <taxon>Burkholderiales</taxon>
        <taxon>Comamonadaceae</taxon>
        <taxon>Polaromonas</taxon>
    </lineage>
</organism>
<geneLocation type="plasmid" evidence="15 16">
    <name>pPNAP01</name>
</geneLocation>
<evidence type="ECO:0000256" key="1">
    <source>
        <dbReference type="ARBA" id="ARBA00009922"/>
    </source>
</evidence>
<evidence type="ECO:0000256" key="2">
    <source>
        <dbReference type="ARBA" id="ARBA00022741"/>
    </source>
</evidence>
<dbReference type="PROSITE" id="PS51198">
    <property type="entry name" value="UVRD_HELICASE_ATP_BIND"/>
    <property type="match status" value="1"/>
</dbReference>
<feature type="domain" description="UvrD-like helicase C-terminal" evidence="14">
    <location>
        <begin position="278"/>
        <end position="544"/>
    </location>
</feature>
<evidence type="ECO:0000256" key="9">
    <source>
        <dbReference type="ARBA" id="ARBA00034808"/>
    </source>
</evidence>
<dbReference type="GO" id="GO:0043138">
    <property type="term" value="F:3'-5' DNA helicase activity"/>
    <property type="evidence" value="ECO:0007669"/>
    <property type="project" value="UniProtKB-EC"/>
</dbReference>
<dbReference type="PANTHER" id="PTHR11070:SF2">
    <property type="entry name" value="ATP-DEPENDENT DNA HELICASE SRS2"/>
    <property type="match status" value="1"/>
</dbReference>
<dbReference type="InterPro" id="IPR013986">
    <property type="entry name" value="DExx_box_DNA_helicase_dom_sf"/>
</dbReference>
<evidence type="ECO:0000313" key="16">
    <source>
        <dbReference type="Proteomes" id="UP000000644"/>
    </source>
</evidence>
<dbReference type="GO" id="GO:0000725">
    <property type="term" value="P:recombinational repair"/>
    <property type="evidence" value="ECO:0007669"/>
    <property type="project" value="TreeGrafter"/>
</dbReference>
<dbReference type="CDD" id="cd17932">
    <property type="entry name" value="DEXQc_UvrD"/>
    <property type="match status" value="1"/>
</dbReference>
<dbReference type="Pfam" id="PF13361">
    <property type="entry name" value="UvrD_C"/>
    <property type="match status" value="2"/>
</dbReference>
<dbReference type="RefSeq" id="WP_011797970.1">
    <property type="nucleotide sequence ID" value="NC_008757.1"/>
</dbReference>
<evidence type="ECO:0000256" key="8">
    <source>
        <dbReference type="ARBA" id="ARBA00034617"/>
    </source>
</evidence>
<evidence type="ECO:0000256" key="7">
    <source>
        <dbReference type="ARBA" id="ARBA00023235"/>
    </source>
</evidence>
<evidence type="ECO:0000259" key="14">
    <source>
        <dbReference type="PROSITE" id="PS51217"/>
    </source>
</evidence>
<feature type="domain" description="UvrD-like helicase ATP-binding" evidence="13">
    <location>
        <begin position="5"/>
        <end position="277"/>
    </location>
</feature>
<dbReference type="GO" id="GO:0016887">
    <property type="term" value="F:ATP hydrolysis activity"/>
    <property type="evidence" value="ECO:0007669"/>
    <property type="project" value="RHEA"/>
</dbReference>
<dbReference type="Pfam" id="PF00580">
    <property type="entry name" value="UvrD-helicase"/>
    <property type="match status" value="1"/>
</dbReference>
<keyword evidence="7" id="KW-0413">Isomerase</keyword>
<keyword evidence="3 12" id="KW-0378">Hydrolase</keyword>
<comment type="catalytic activity">
    <reaction evidence="11">
        <text>ATP + H2O = ADP + phosphate + H(+)</text>
        <dbReference type="Rhea" id="RHEA:13065"/>
        <dbReference type="ChEBI" id="CHEBI:15377"/>
        <dbReference type="ChEBI" id="CHEBI:15378"/>
        <dbReference type="ChEBI" id="CHEBI:30616"/>
        <dbReference type="ChEBI" id="CHEBI:43474"/>
        <dbReference type="ChEBI" id="CHEBI:456216"/>
        <dbReference type="EC" id="5.6.2.4"/>
    </reaction>
</comment>
<keyword evidence="2 12" id="KW-0547">Nucleotide-binding</keyword>
<feature type="binding site" evidence="12">
    <location>
        <begin position="26"/>
        <end position="33"/>
    </location>
    <ligand>
        <name>ATP</name>
        <dbReference type="ChEBI" id="CHEBI:30616"/>
    </ligand>
</feature>
<evidence type="ECO:0000256" key="3">
    <source>
        <dbReference type="ARBA" id="ARBA00022801"/>
    </source>
</evidence>
<accession>A1VVB9</accession>
<comment type="similarity">
    <text evidence="1">Belongs to the helicase family. UvrD subfamily.</text>
</comment>
<keyword evidence="15" id="KW-0614">Plasmid</keyword>
<dbReference type="PROSITE" id="PS51217">
    <property type="entry name" value="UVRD_HELICASE_CTER"/>
    <property type="match status" value="1"/>
</dbReference>
<dbReference type="GO" id="GO:0003677">
    <property type="term" value="F:DNA binding"/>
    <property type="evidence" value="ECO:0007669"/>
    <property type="project" value="UniProtKB-KW"/>
</dbReference>
<gene>
    <name evidence="15" type="ordered locus">Pnap_4315</name>
</gene>
<dbReference type="EMBL" id="CP000530">
    <property type="protein sequence ID" value="ABM39597.1"/>
    <property type="molecule type" value="Genomic_DNA"/>
</dbReference>
<dbReference type="GO" id="GO:0005524">
    <property type="term" value="F:ATP binding"/>
    <property type="evidence" value="ECO:0007669"/>
    <property type="project" value="UniProtKB-UniRule"/>
</dbReference>
<dbReference type="InterPro" id="IPR014016">
    <property type="entry name" value="UvrD-like_ATP-bd"/>
</dbReference>
<dbReference type="CDD" id="cd18807">
    <property type="entry name" value="SF1_C_UvrD"/>
    <property type="match status" value="1"/>
</dbReference>
<dbReference type="InterPro" id="IPR014017">
    <property type="entry name" value="DNA_helicase_UvrD-like_C"/>
</dbReference>
<keyword evidence="4 12" id="KW-0347">Helicase</keyword>
<dbReference type="Gene3D" id="3.40.50.300">
    <property type="entry name" value="P-loop containing nucleotide triphosphate hydrolases"/>
    <property type="match status" value="2"/>
</dbReference>
<keyword evidence="16" id="KW-1185">Reference proteome</keyword>
<evidence type="ECO:0000259" key="13">
    <source>
        <dbReference type="PROSITE" id="PS51198"/>
    </source>
</evidence>
<evidence type="ECO:0000313" key="15">
    <source>
        <dbReference type="EMBL" id="ABM39597.1"/>
    </source>
</evidence>
<keyword evidence="5 12" id="KW-0067">ATP-binding</keyword>
<dbReference type="HOGENOM" id="CLU_004585_5_10_4"/>
<reference evidence="16" key="1">
    <citation type="journal article" date="2009" name="Environ. Microbiol.">
        <title>The genome of Polaromonas naphthalenivorans strain CJ2, isolated from coal tar-contaminated sediment, reveals physiological and metabolic versatility and evolution through extensive horizontal gene transfer.</title>
        <authorList>
            <person name="Yagi J.M."/>
            <person name="Sims D."/>
            <person name="Brettin T."/>
            <person name="Bruce D."/>
            <person name="Madsen E.L."/>
        </authorList>
    </citation>
    <scope>NUCLEOTIDE SEQUENCE [LARGE SCALE GENOMIC DNA]</scope>
    <source>
        <strain evidence="16">CJ2</strain>
        <plasmid evidence="16">Plasmid pPNAP01</plasmid>
    </source>
</reference>
<dbReference type="EC" id="5.6.2.4" evidence="9"/>